<feature type="transmembrane region" description="Helical" evidence="1">
    <location>
        <begin position="12"/>
        <end position="39"/>
    </location>
</feature>
<organism evidence="2 3">
    <name type="scientific">Periconia digitata</name>
    <dbReference type="NCBI Taxonomy" id="1303443"/>
    <lineage>
        <taxon>Eukaryota</taxon>
        <taxon>Fungi</taxon>
        <taxon>Dikarya</taxon>
        <taxon>Ascomycota</taxon>
        <taxon>Pezizomycotina</taxon>
        <taxon>Dothideomycetes</taxon>
        <taxon>Pleosporomycetidae</taxon>
        <taxon>Pleosporales</taxon>
        <taxon>Massarineae</taxon>
        <taxon>Periconiaceae</taxon>
        <taxon>Periconia</taxon>
    </lineage>
</organism>
<name>A0A9W4URZ3_9PLEO</name>
<proteinExistence type="predicted"/>
<reference evidence="2" key="1">
    <citation type="submission" date="2023-01" db="EMBL/GenBank/DDBJ databases">
        <authorList>
            <person name="Van Ghelder C."/>
            <person name="Rancurel C."/>
        </authorList>
    </citation>
    <scope>NUCLEOTIDE SEQUENCE</scope>
    <source>
        <strain evidence="2">CNCM I-4278</strain>
    </source>
</reference>
<evidence type="ECO:0000256" key="1">
    <source>
        <dbReference type="SAM" id="Phobius"/>
    </source>
</evidence>
<keyword evidence="1" id="KW-0472">Membrane</keyword>
<keyword evidence="1" id="KW-0812">Transmembrane</keyword>
<protein>
    <submittedName>
        <fullName evidence="2">Uncharacterized protein</fullName>
    </submittedName>
</protein>
<gene>
    <name evidence="2" type="ORF">PDIGIT_LOCUS14445</name>
</gene>
<feature type="transmembrane region" description="Helical" evidence="1">
    <location>
        <begin position="83"/>
        <end position="104"/>
    </location>
</feature>
<comment type="caution">
    <text evidence="2">The sequence shown here is derived from an EMBL/GenBank/DDBJ whole genome shotgun (WGS) entry which is preliminary data.</text>
</comment>
<evidence type="ECO:0000313" key="3">
    <source>
        <dbReference type="Proteomes" id="UP001152607"/>
    </source>
</evidence>
<keyword evidence="3" id="KW-1185">Reference proteome</keyword>
<dbReference type="EMBL" id="CAOQHR010000011">
    <property type="protein sequence ID" value="CAI6341251.1"/>
    <property type="molecule type" value="Genomic_DNA"/>
</dbReference>
<feature type="transmembrane region" description="Helical" evidence="1">
    <location>
        <begin position="707"/>
        <end position="733"/>
    </location>
</feature>
<evidence type="ECO:0000313" key="2">
    <source>
        <dbReference type="EMBL" id="CAI6341251.1"/>
    </source>
</evidence>
<dbReference type="AlphaFoldDB" id="A0A9W4URZ3"/>
<dbReference type="Proteomes" id="UP001152607">
    <property type="component" value="Unassembled WGS sequence"/>
</dbReference>
<dbReference type="OrthoDB" id="3034003at2759"/>
<keyword evidence="1" id="KW-1133">Transmembrane helix</keyword>
<sequence length="807" mass="90188">MLGYNDLSVATVAGVIAAGVFAAQFLAPSLLTLILVGFLKQEDTAATWSVIGRNLHASHWPVLLRTDTAGVDGVRRSVNVITAFQLFVFLLISVSSIVTPLGLYETVAPQKDLKEQPFHYAKDSTSLGIGTMARRNDFGLSRYCGDVQPFVCPWSNTTIIRATNSTNPTNVTFPGGYDRRLPINITEVYTAGFNTLDKTVSSALDIQWRTYQQMQTEPGGQKGQPYIGGNYRHLQQVLLNNNWEIYEGLIVDTKDGGIGFRNHTIPATQLLYGAVWSEDILFIEPETECVDRNITVNFRNLTQRSYTGDFVNISVVDRGGFVNLSRDAPWFDKNKTWENANLRDRAYYSAWWSNVYTMYFLNVTNPKELGYPNRFHYLNSSLGARFPVDNGAVGEDFSLRYDQLRLGDQFGLFLKMNTDYNGTARNGSSYANPYHISTANFTNIEDACKGQWYSDHANISSVAITCGFVYGTPRRIDGGNPMENVPDAEWSSPLYSCASAARASIKTVSFGFNGTNDLKSLRILDIQPKRYNSVSEMPLWAVENTALRVNYAPPIWGITVPEFENHTNISTSRQDHLYLPGYSDRFGLKPFQEKQNLAGVDFYHNIMALVYGLEYPQDTTDFPMPDYSGQTNFGLFTRWQELSANSTSARQIVNLLWTEISANAVVGTRGQLSKDRLQEAESPAGGDVPSTVMVPVRTNARTIRFKVLYGVPAFIVLALLVAIALLALVFVLIGRTRLSKLQRFLDETSAGRIYTKFLYMDDYPPNSRHTVWLHAVGKKRVDISGSYPHAAEATASLMEDHSASDRK</sequence>
<accession>A0A9W4URZ3</accession>